<dbReference type="EMBL" id="BJYF01000006">
    <property type="protein sequence ID" value="GEN59359.1"/>
    <property type="molecule type" value="Genomic_DNA"/>
</dbReference>
<dbReference type="STRING" id="1120919.GCA_000429165_02033"/>
<evidence type="ECO:0000259" key="1">
    <source>
        <dbReference type="Pfam" id="PF21111"/>
    </source>
</evidence>
<keyword evidence="3" id="KW-1185">Reference proteome</keyword>
<name>A0A511X8U6_9PROT</name>
<dbReference type="AlphaFoldDB" id="A0A511X8U6"/>
<dbReference type="InterPro" id="IPR033799">
    <property type="entry name" value="CdiA_EC869-like"/>
</dbReference>
<dbReference type="GO" id="GO:0004530">
    <property type="term" value="F:deoxyribonuclease I activity"/>
    <property type="evidence" value="ECO:0007669"/>
    <property type="project" value="InterPro"/>
</dbReference>
<proteinExistence type="predicted"/>
<dbReference type="Proteomes" id="UP000321635">
    <property type="component" value="Unassembled WGS sequence"/>
</dbReference>
<sequence length="416" mass="45757">MQGIRSAVAYQGLATLDSDILQQQVQFVTGQTVPTNDAWISSVEQQIGARQTTFWGAVQTLTQSDAAKTQIQNVYADWGQLPPSDAELQTAGAALYNLSRGWQVVQGQNSTDWASETGAYQALPANASFGDYITNLASSSDQARNIVASMLYQPLMENAWTTQDARNVLIQGGAQMLSATVDQGVVNSVVMDDQNNPQQPCKDIDQFKRDVPKTVTNKGQITAANAQWQIVNQRDWPDAYKTDGIVWNASGGGVGPTLQGTPYEAYVQQKLNGGSPDGSYVWLQDHKSNWKVFDHWNEKSGNAVSDKTINTGLDTLRDKPVNIKYRIWADLKKMAMTYDNDASREGTNQVVRFQQADIKSYTFELGVRDDKDADDKPVTTDAQWEQICLAYHGAAAKMVSYGAANKPLTFEIDAIT</sequence>
<dbReference type="Gene3D" id="3.40.1350.110">
    <property type="match status" value="1"/>
</dbReference>
<organism evidence="2 3">
    <name type="scientific">Acetobacter nitrogenifigens DSM 23921 = NBRC 105050</name>
    <dbReference type="NCBI Taxonomy" id="1120919"/>
    <lineage>
        <taxon>Bacteria</taxon>
        <taxon>Pseudomonadati</taxon>
        <taxon>Pseudomonadota</taxon>
        <taxon>Alphaproteobacteria</taxon>
        <taxon>Acetobacterales</taxon>
        <taxon>Acetobacteraceae</taxon>
        <taxon>Acetobacter</taxon>
    </lineage>
</organism>
<comment type="caution">
    <text evidence="2">The sequence shown here is derived from an EMBL/GenBank/DDBJ whole genome shotgun (WGS) entry which is preliminary data.</text>
</comment>
<dbReference type="RefSeq" id="WP_026397960.1">
    <property type="nucleotide sequence ID" value="NZ_AUBI01000006.1"/>
</dbReference>
<evidence type="ECO:0000313" key="2">
    <source>
        <dbReference type="EMBL" id="GEN59359.1"/>
    </source>
</evidence>
<accession>A0A511X8U6</accession>
<gene>
    <name evidence="2" type="ORF">ANI02nite_12430</name>
</gene>
<evidence type="ECO:0000313" key="3">
    <source>
        <dbReference type="Proteomes" id="UP000321635"/>
    </source>
</evidence>
<protein>
    <recommendedName>
        <fullName evidence="1">CdiA toxin EC869-like domain-containing protein</fullName>
    </recommendedName>
</protein>
<reference evidence="2 3" key="1">
    <citation type="submission" date="2019-07" db="EMBL/GenBank/DDBJ databases">
        <title>Whole genome shotgun sequence of Acetobacter nitrogenifigens NBRC 105050.</title>
        <authorList>
            <person name="Hosoyama A."/>
            <person name="Uohara A."/>
            <person name="Ohji S."/>
            <person name="Ichikawa N."/>
        </authorList>
    </citation>
    <scope>NUCLEOTIDE SEQUENCE [LARGE SCALE GENOMIC DNA]</scope>
    <source>
        <strain evidence="2 3">NBRC 105050</strain>
    </source>
</reference>
<feature type="domain" description="CdiA toxin EC869-like" evidence="1">
    <location>
        <begin position="259"/>
        <end position="369"/>
    </location>
</feature>
<dbReference type="Pfam" id="PF21111">
    <property type="entry name" value="CDI_toxin_EC869_like"/>
    <property type="match status" value="1"/>
</dbReference>
<dbReference type="OrthoDB" id="7223691at2"/>